<evidence type="ECO:0000256" key="4">
    <source>
        <dbReference type="ARBA" id="ARBA00022989"/>
    </source>
</evidence>
<feature type="domain" description="Type II secretion system protein GspF" evidence="7">
    <location>
        <begin position="129"/>
        <end position="252"/>
    </location>
</feature>
<protein>
    <submittedName>
        <fullName evidence="8">MaoC protein</fullName>
    </submittedName>
</protein>
<gene>
    <name evidence="8" type="ORF">RZ57_05200</name>
</gene>
<dbReference type="GO" id="GO:0005886">
    <property type="term" value="C:plasma membrane"/>
    <property type="evidence" value="ECO:0007669"/>
    <property type="project" value="UniProtKB-SubCell"/>
</dbReference>
<dbReference type="InterPro" id="IPR018076">
    <property type="entry name" value="T2SS_GspF_dom"/>
</dbReference>
<dbReference type="RefSeq" id="WP_064083173.1">
    <property type="nucleotide sequence ID" value="NZ_CP011218.1"/>
</dbReference>
<feature type="transmembrane region" description="Helical" evidence="6">
    <location>
        <begin position="272"/>
        <end position="291"/>
    </location>
</feature>
<evidence type="ECO:0000259" key="7">
    <source>
        <dbReference type="Pfam" id="PF00482"/>
    </source>
</evidence>
<evidence type="ECO:0000256" key="3">
    <source>
        <dbReference type="ARBA" id="ARBA00022692"/>
    </source>
</evidence>
<keyword evidence="5 6" id="KW-0472">Membrane</keyword>
<evidence type="ECO:0000256" key="5">
    <source>
        <dbReference type="ARBA" id="ARBA00023136"/>
    </source>
</evidence>
<organism evidence="8 9">
    <name type="scientific">Haemophilus ducreyi</name>
    <dbReference type="NCBI Taxonomy" id="730"/>
    <lineage>
        <taxon>Bacteria</taxon>
        <taxon>Pseudomonadati</taxon>
        <taxon>Pseudomonadota</taxon>
        <taxon>Gammaproteobacteria</taxon>
        <taxon>Pasteurellales</taxon>
        <taxon>Pasteurellaceae</taxon>
        <taxon>Haemophilus</taxon>
    </lineage>
</organism>
<evidence type="ECO:0000256" key="1">
    <source>
        <dbReference type="ARBA" id="ARBA00004651"/>
    </source>
</evidence>
<feature type="transmembrane region" description="Helical" evidence="6">
    <location>
        <begin position="6"/>
        <end position="24"/>
    </location>
</feature>
<dbReference type="PANTHER" id="PTHR35007">
    <property type="entry name" value="INTEGRAL MEMBRANE PROTEIN-RELATED"/>
    <property type="match status" value="1"/>
</dbReference>
<dbReference type="Gene3D" id="1.20.81.30">
    <property type="entry name" value="Type II secretion system (T2SS), domain F"/>
    <property type="match status" value="1"/>
</dbReference>
<sequence length="295" mass="34395">MILLYYLVFGFGGLLLLLTITSWLKTRKQIQIRETNFNQKVRQTFNTFEKNVKLWFYYLSGSGNNHLIRNLMIHFAIFVGLYHANAALIRFDNQSFMIAELIGFVMLVWKMGQRRNKKMFDETFPEVIQILNAATSSGVSLLQAMERCGKDIRGPLGQEFTLIYKRLARGEDAMAVFQDSYSRYPYKSFYFFICIIRTNLSRGGQIREVVSRLGRAIADANKMEQKKKAMTAEARMSVMIVACFPVFFFFFMKFMTPENFDFMMNDPGGRIILYYVVGSELLGIFTVWWLMRKAS</sequence>
<accession>A0AAC8UCM2</accession>
<comment type="subcellular location">
    <subcellularLocation>
        <location evidence="1">Cell membrane</location>
        <topology evidence="1">Multi-pass membrane protein</topology>
    </subcellularLocation>
</comment>
<evidence type="ECO:0000313" key="8">
    <source>
        <dbReference type="EMBL" id="AKO32542.1"/>
    </source>
</evidence>
<keyword evidence="3 6" id="KW-0812">Transmembrane</keyword>
<name>A0AAC8UCM2_HAEDC</name>
<evidence type="ECO:0000313" key="9">
    <source>
        <dbReference type="Proteomes" id="UP000060132"/>
    </source>
</evidence>
<dbReference type="EMBL" id="CP011219">
    <property type="protein sequence ID" value="AKO32542.1"/>
    <property type="molecule type" value="Genomic_DNA"/>
</dbReference>
<dbReference type="InterPro" id="IPR042094">
    <property type="entry name" value="T2SS_GspF_sf"/>
</dbReference>
<feature type="transmembrane region" description="Helical" evidence="6">
    <location>
        <begin position="71"/>
        <end position="89"/>
    </location>
</feature>
<keyword evidence="2" id="KW-1003">Cell membrane</keyword>
<dbReference type="AlphaFoldDB" id="A0AAC8UCM2"/>
<keyword evidence="4 6" id="KW-1133">Transmembrane helix</keyword>
<feature type="transmembrane region" description="Helical" evidence="6">
    <location>
        <begin position="232"/>
        <end position="252"/>
    </location>
</feature>
<dbReference type="PANTHER" id="PTHR35007:SF2">
    <property type="entry name" value="PILUS ASSEMBLE PROTEIN"/>
    <property type="match status" value="1"/>
</dbReference>
<evidence type="ECO:0000256" key="2">
    <source>
        <dbReference type="ARBA" id="ARBA00022475"/>
    </source>
</evidence>
<evidence type="ECO:0000256" key="6">
    <source>
        <dbReference type="SAM" id="Phobius"/>
    </source>
</evidence>
<dbReference type="Proteomes" id="UP000060132">
    <property type="component" value="Chromosome"/>
</dbReference>
<proteinExistence type="predicted"/>
<reference evidence="8 9" key="1">
    <citation type="journal article" date="2015" name="PLoS Negl. Trop. Dis.">
        <title>Haemophilus ducreyi Cutaneous Ulcer Strains Are Nearly Identical to Class I Genital Ulcer Strains.</title>
        <authorList>
            <person name="Gangaiah D."/>
            <person name="Webb K.M."/>
            <person name="Humphreys T.L."/>
            <person name="Fortney K.R."/>
            <person name="Toh E."/>
            <person name="Tai A."/>
            <person name="Katz S.S."/>
            <person name="Pillay A."/>
            <person name="Chen C.Y."/>
            <person name="Roberts S.A."/>
            <person name="Munson R.S.Jr."/>
            <person name="Spinola S.M."/>
        </authorList>
    </citation>
    <scope>NUCLEOTIDE SEQUENCE [LARGE SCALE GENOMIC DNA]</scope>
    <source>
        <strain evidence="9">CLU2</strain>
    </source>
</reference>
<dbReference type="Pfam" id="PF00482">
    <property type="entry name" value="T2SSF"/>
    <property type="match status" value="1"/>
</dbReference>